<evidence type="ECO:0000313" key="3">
    <source>
        <dbReference type="Proteomes" id="UP000244527"/>
    </source>
</evidence>
<dbReference type="AlphaFoldDB" id="A0A2S1LH14"/>
<dbReference type="KEGG" id="ffa:FFWV33_16695"/>
<evidence type="ECO:0000313" key="2">
    <source>
        <dbReference type="EMBL" id="AWG23044.1"/>
    </source>
</evidence>
<dbReference type="EMBL" id="CP020918">
    <property type="protein sequence ID" value="AWG23044.1"/>
    <property type="molecule type" value="Genomic_DNA"/>
</dbReference>
<sequence length="387" mass="44889">MNIALFLEQSFDPDAGGVQRSTSKLAKIFKDEGHNVIVITSNYQSSEIELWNQIPIISIDFKKRKSELKKILEKKQISIIINQAGYSLKLTKNLIHSSNDGIKIINTLRINPLNFYTNYKQFIGLFLNSNKLGFLNNKIVQKIILRYHIIKQRSDLNYIIKNTDAFVMLSKGFTPELYFLAPNLKKYNHKIHSISNPFEKPILNIAQIEKDNIILFVGRLNILQKRVDLLLEIWKKLHKTLPDWKFWVVGEGEDQVFMENYCKENNLNRVTFFGKNNPNEYYKKAKIFHMTSAFEGFGNVLVEAQSYGCVPILFNSYAAAQDIVTHNENGLLVAPFNSDEYVDVTTTLINNPDKLSQMALNGYENVNRFSYDETYKKWEEVFNSLKK</sequence>
<organism evidence="2 3">
    <name type="scientific">Flavobacterium faecale</name>
    <dbReference type="NCBI Taxonomy" id="1355330"/>
    <lineage>
        <taxon>Bacteria</taxon>
        <taxon>Pseudomonadati</taxon>
        <taxon>Bacteroidota</taxon>
        <taxon>Flavobacteriia</taxon>
        <taxon>Flavobacteriales</taxon>
        <taxon>Flavobacteriaceae</taxon>
        <taxon>Flavobacterium</taxon>
    </lineage>
</organism>
<dbReference type="Gene3D" id="3.40.50.2000">
    <property type="entry name" value="Glycogen Phosphorylase B"/>
    <property type="match status" value="2"/>
</dbReference>
<accession>A0A2S1LH14</accession>
<dbReference type="SUPFAM" id="SSF53756">
    <property type="entry name" value="UDP-Glycosyltransferase/glycogen phosphorylase"/>
    <property type="match status" value="1"/>
</dbReference>
<dbReference type="PANTHER" id="PTHR12526">
    <property type="entry name" value="GLYCOSYLTRANSFERASE"/>
    <property type="match status" value="1"/>
</dbReference>
<reference evidence="2 3" key="1">
    <citation type="submission" date="2017-04" db="EMBL/GenBank/DDBJ databases">
        <title>Compelte genome sequence of WV33.</title>
        <authorList>
            <person name="Lee P.C."/>
        </authorList>
    </citation>
    <scope>NUCLEOTIDE SEQUENCE [LARGE SCALE GENOMIC DNA]</scope>
    <source>
        <strain evidence="2 3">WV33</strain>
    </source>
</reference>
<protein>
    <submittedName>
        <fullName evidence="2">Galactosyltransferase</fullName>
    </submittedName>
</protein>
<proteinExistence type="predicted"/>
<evidence type="ECO:0000259" key="1">
    <source>
        <dbReference type="Pfam" id="PF00534"/>
    </source>
</evidence>
<dbReference type="Pfam" id="PF00534">
    <property type="entry name" value="Glycos_transf_1"/>
    <property type="match status" value="1"/>
</dbReference>
<keyword evidence="2" id="KW-0328">Glycosyltransferase</keyword>
<dbReference type="Proteomes" id="UP000244527">
    <property type="component" value="Chromosome"/>
</dbReference>
<name>A0A2S1LH14_9FLAO</name>
<feature type="domain" description="Glycosyl transferase family 1" evidence="1">
    <location>
        <begin position="209"/>
        <end position="364"/>
    </location>
</feature>
<dbReference type="OrthoDB" id="9790710at2"/>
<dbReference type="GO" id="GO:0016757">
    <property type="term" value="F:glycosyltransferase activity"/>
    <property type="evidence" value="ECO:0007669"/>
    <property type="project" value="UniProtKB-KW"/>
</dbReference>
<keyword evidence="3" id="KW-1185">Reference proteome</keyword>
<dbReference type="RefSeq" id="WP_108741949.1">
    <property type="nucleotide sequence ID" value="NZ_CP020918.1"/>
</dbReference>
<gene>
    <name evidence="2" type="ORF">FFWV33_16695</name>
</gene>
<dbReference type="InterPro" id="IPR001296">
    <property type="entry name" value="Glyco_trans_1"/>
</dbReference>
<dbReference type="PANTHER" id="PTHR12526:SF628">
    <property type="entry name" value="MANNOSYLGLUCOSYLGLYCERATE SYNTHASE"/>
    <property type="match status" value="1"/>
</dbReference>
<keyword evidence="2" id="KW-0808">Transferase</keyword>